<feature type="compositionally biased region" description="Low complexity" evidence="9">
    <location>
        <begin position="64"/>
        <end position="76"/>
    </location>
</feature>
<reference evidence="10" key="1">
    <citation type="submission" date="2023-08" db="EMBL/GenBank/DDBJ databases">
        <title>Black Yeasts Isolated from many extreme environments.</title>
        <authorList>
            <person name="Coleine C."/>
            <person name="Stajich J.E."/>
            <person name="Selbmann L."/>
        </authorList>
    </citation>
    <scope>NUCLEOTIDE SEQUENCE</scope>
    <source>
        <strain evidence="10">CCFEE 5810</strain>
    </source>
</reference>
<dbReference type="InterPro" id="IPR000684">
    <property type="entry name" value="RNA_pol_II_repeat_euk"/>
</dbReference>
<dbReference type="Proteomes" id="UP001310594">
    <property type="component" value="Unassembled WGS sequence"/>
</dbReference>
<feature type="compositionally biased region" description="Polar residues" evidence="9">
    <location>
        <begin position="315"/>
        <end position="325"/>
    </location>
</feature>
<keyword evidence="6" id="KW-0238">DNA-binding</keyword>
<dbReference type="GO" id="GO:0046872">
    <property type="term" value="F:metal ion binding"/>
    <property type="evidence" value="ECO:0007669"/>
    <property type="project" value="UniProtKB-KW"/>
</dbReference>
<keyword evidence="4" id="KW-0677">Repeat</keyword>
<keyword evidence="2" id="KW-0597">Phosphoprotein</keyword>
<feature type="region of interest" description="Disordered" evidence="9">
    <location>
        <begin position="1"/>
        <end position="303"/>
    </location>
</feature>
<organism evidence="10 11">
    <name type="scientific">Elasticomyces elasticus</name>
    <dbReference type="NCBI Taxonomy" id="574655"/>
    <lineage>
        <taxon>Eukaryota</taxon>
        <taxon>Fungi</taxon>
        <taxon>Dikarya</taxon>
        <taxon>Ascomycota</taxon>
        <taxon>Pezizomycotina</taxon>
        <taxon>Dothideomycetes</taxon>
        <taxon>Dothideomycetidae</taxon>
        <taxon>Mycosphaerellales</taxon>
        <taxon>Teratosphaeriaceae</taxon>
        <taxon>Elasticomyces</taxon>
    </lineage>
</organism>
<sequence>MVDGRHSTRRAVKAGRASLVSADASAVATSSQRPSKRAAPKKEDKQPSAAIAESKCKLDIDSEAPAAKQAKTTKAAAKSKARPKKAVVKAGEEPVEEQAPVEQEPKPEPEKPKKAAAKTAKTPKSTRKKAAVKAGADHPEQPVLETPAQPEQPSTSDRGPVEQPKPQAVRPTVETKTEPAITENAPVAKTPDTLSPEDIERARAKVKEELAASRGQHAQYQPKSPTYTATSPGHLVAPPEHTTKSPKYAPTSPKYSTTSLSYPGQGTVSPNGGNGSPKYAPTSPKYPVISPVNSSSYQGQNTVPFTEGAFKNVVQSPKYTPTSPGNAYGSGSPVNEAHSPQYGPTSPKYTATSPGNAYGSGSPPNEAQSPQYGPTSPKYTATSPGNAYGSGAPQHEGNPPQYGPTSPKYSATSPGYPGAALTSGLETSAKQPGVSPTYYPTSPKEPSAPYSGEDPFSVPSSTSSTNGNPPTTYAGDSPDVSGLQPAGIESPNDPGTDVGEDFSSLFGDGTPLAKKEEQVVESKPVPLALPKAAPVMALPGLRFGQPSIVPAETATKKSIDVVDDNGNLLFSTPAKEEAVAFSASAEGSEHRQPSVENSEDEGNGWRAEGSN</sequence>
<evidence type="ECO:0000256" key="3">
    <source>
        <dbReference type="ARBA" id="ARBA00022723"/>
    </source>
</evidence>
<dbReference type="GO" id="GO:0005634">
    <property type="term" value="C:nucleus"/>
    <property type="evidence" value="ECO:0007669"/>
    <property type="project" value="UniProtKB-SubCell"/>
</dbReference>
<keyword evidence="3" id="KW-0479">Metal-binding</keyword>
<keyword evidence="8" id="KW-0539">Nucleus</keyword>
<feature type="compositionally biased region" description="Polar residues" evidence="9">
    <location>
        <begin position="362"/>
        <end position="385"/>
    </location>
</feature>
<evidence type="ECO:0000256" key="2">
    <source>
        <dbReference type="ARBA" id="ARBA00022553"/>
    </source>
</evidence>
<evidence type="ECO:0000256" key="7">
    <source>
        <dbReference type="ARBA" id="ARBA00023163"/>
    </source>
</evidence>
<protein>
    <submittedName>
        <fullName evidence="10">Uncharacterized protein</fullName>
    </submittedName>
</protein>
<evidence type="ECO:0000256" key="4">
    <source>
        <dbReference type="ARBA" id="ARBA00022737"/>
    </source>
</evidence>
<feature type="compositionally biased region" description="Basic and acidic residues" evidence="9">
    <location>
        <begin position="198"/>
        <end position="211"/>
    </location>
</feature>
<evidence type="ECO:0000256" key="8">
    <source>
        <dbReference type="ARBA" id="ARBA00023242"/>
    </source>
</evidence>
<feature type="compositionally biased region" description="Polar residues" evidence="9">
    <location>
        <begin position="403"/>
        <end position="413"/>
    </location>
</feature>
<evidence type="ECO:0000256" key="9">
    <source>
        <dbReference type="SAM" id="MobiDB-lite"/>
    </source>
</evidence>
<feature type="compositionally biased region" description="Low complexity" evidence="9">
    <location>
        <begin position="455"/>
        <end position="472"/>
    </location>
</feature>
<evidence type="ECO:0000256" key="1">
    <source>
        <dbReference type="ARBA" id="ARBA00004123"/>
    </source>
</evidence>
<feature type="region of interest" description="Disordered" evidence="9">
    <location>
        <begin position="315"/>
        <end position="518"/>
    </location>
</feature>
<name>A0AAN7W9G9_9PEZI</name>
<feature type="compositionally biased region" description="Polar residues" evidence="9">
    <location>
        <begin position="291"/>
        <end position="303"/>
    </location>
</feature>
<gene>
    <name evidence="10" type="ORF">LTR97_007607</name>
</gene>
<dbReference type="Pfam" id="PF05001">
    <property type="entry name" value="RNA_pol_Rpb1_R"/>
    <property type="match status" value="6"/>
</dbReference>
<feature type="region of interest" description="Disordered" evidence="9">
    <location>
        <begin position="577"/>
        <end position="611"/>
    </location>
</feature>
<dbReference type="EMBL" id="JAVRQU010000011">
    <property type="protein sequence ID" value="KAK5697469.1"/>
    <property type="molecule type" value="Genomic_DNA"/>
</dbReference>
<feature type="compositionally biased region" description="Basic and acidic residues" evidence="9">
    <location>
        <begin position="103"/>
        <end position="113"/>
    </location>
</feature>
<feature type="compositionally biased region" description="Low complexity" evidence="9">
    <location>
        <begin position="17"/>
        <end position="31"/>
    </location>
</feature>
<dbReference type="AlphaFoldDB" id="A0AAN7W9G9"/>
<evidence type="ECO:0000256" key="5">
    <source>
        <dbReference type="ARBA" id="ARBA00022833"/>
    </source>
</evidence>
<keyword evidence="5" id="KW-0862">Zinc</keyword>
<comment type="caution">
    <text evidence="10">The sequence shown here is derived from an EMBL/GenBank/DDBJ whole genome shotgun (WGS) entry which is preliminary data.</text>
</comment>
<comment type="subcellular location">
    <subcellularLocation>
        <location evidence="1">Nucleus</location>
    </subcellularLocation>
</comment>
<dbReference type="GO" id="GO:0006366">
    <property type="term" value="P:transcription by RNA polymerase II"/>
    <property type="evidence" value="ECO:0007669"/>
    <property type="project" value="InterPro"/>
</dbReference>
<proteinExistence type="predicted"/>
<evidence type="ECO:0000256" key="6">
    <source>
        <dbReference type="ARBA" id="ARBA00023125"/>
    </source>
</evidence>
<evidence type="ECO:0000313" key="11">
    <source>
        <dbReference type="Proteomes" id="UP001310594"/>
    </source>
</evidence>
<keyword evidence="7" id="KW-0804">Transcription</keyword>
<dbReference type="GO" id="GO:0003677">
    <property type="term" value="F:DNA binding"/>
    <property type="evidence" value="ECO:0007669"/>
    <property type="project" value="UniProtKB-KW"/>
</dbReference>
<feature type="compositionally biased region" description="Basic residues" evidence="9">
    <location>
        <begin position="77"/>
        <end position="87"/>
    </location>
</feature>
<feature type="compositionally biased region" description="Polar residues" evidence="9">
    <location>
        <begin position="216"/>
        <end position="231"/>
    </location>
</feature>
<feature type="compositionally biased region" description="Polar residues" evidence="9">
    <location>
        <begin position="253"/>
        <end position="271"/>
    </location>
</feature>
<feature type="compositionally biased region" description="Polar residues" evidence="9">
    <location>
        <begin position="342"/>
        <end position="355"/>
    </location>
</feature>
<accession>A0AAN7W9G9</accession>
<evidence type="ECO:0000313" key="10">
    <source>
        <dbReference type="EMBL" id="KAK5697469.1"/>
    </source>
</evidence>